<reference evidence="1 2" key="1">
    <citation type="journal article" date="2016" name="Genome Announc.">
        <title>Draft Genome Sequence of the Thermotolerant Cyanobacterium Desertifilum sp. IPPAS B-1220.</title>
        <authorList>
            <person name="Mironov K.S."/>
            <person name="Sinetova M.A."/>
            <person name="Bolatkhan K."/>
            <person name="Zayadan B.K."/>
            <person name="Ustinova V.V."/>
            <person name="Kupriyanova E.V."/>
            <person name="Skrypnik A.N."/>
            <person name="Gogoleva N.E."/>
            <person name="Gogolev Y.V."/>
            <person name="Los D.A."/>
        </authorList>
    </citation>
    <scope>NUCLEOTIDE SEQUENCE [LARGE SCALE GENOMIC DNA]</scope>
    <source>
        <strain evidence="1 2">IPPAS B-1220</strain>
    </source>
</reference>
<proteinExistence type="predicted"/>
<evidence type="ECO:0000313" key="2">
    <source>
        <dbReference type="Proteomes" id="UP000095472"/>
    </source>
</evidence>
<dbReference type="Proteomes" id="UP000095472">
    <property type="component" value="Chromosome"/>
</dbReference>
<name>A0ACD5GP84_9CYAN</name>
<evidence type="ECO:0000313" key="1">
    <source>
        <dbReference type="EMBL" id="XPM62437.1"/>
    </source>
</evidence>
<keyword evidence="2" id="KW-1185">Reference proteome</keyword>
<gene>
    <name evidence="1" type="ORF">BH720_022260</name>
</gene>
<sequence>MNSTTPPLAFSDISGHWAQGFIGGLANQNLVNGFADGTYRPNVAISRAEYAALLVQVLNPQPQKPATLFRDVPVNFWAANAIQLAYRDGFLSGYPDGSFQPNEILLRVQILLSLANGLALPPANLQALNIFDDRNTIPLYAREAVAAATARKLVVSYPQIRQLNPNGQATRADATAMLYQVLVDAKRLPQINSPYIVNS</sequence>
<accession>A0ACD5GP84</accession>
<organism evidence="1 2">
    <name type="scientific">Desertifilum tharense IPPAS B-1220</name>
    <dbReference type="NCBI Taxonomy" id="1781255"/>
    <lineage>
        <taxon>Bacteria</taxon>
        <taxon>Bacillati</taxon>
        <taxon>Cyanobacteriota</taxon>
        <taxon>Cyanophyceae</taxon>
        <taxon>Desertifilales</taxon>
        <taxon>Desertifilaceae</taxon>
        <taxon>Desertifilum</taxon>
    </lineage>
</organism>
<protein>
    <submittedName>
        <fullName evidence="1">S-layer homology domain-containing protein</fullName>
    </submittedName>
</protein>
<dbReference type="EMBL" id="CP182909">
    <property type="protein sequence ID" value="XPM62437.1"/>
    <property type="molecule type" value="Genomic_DNA"/>
</dbReference>